<feature type="DNA-binding region" description="H-T-H motif" evidence="2">
    <location>
        <begin position="29"/>
        <end position="48"/>
    </location>
</feature>
<dbReference type="PRINTS" id="PR00455">
    <property type="entry name" value="HTHTETR"/>
</dbReference>
<accession>A0ABP9M5K5</accession>
<dbReference type="InterPro" id="IPR050109">
    <property type="entry name" value="HTH-type_TetR-like_transc_reg"/>
</dbReference>
<keyword evidence="1 2" id="KW-0238">DNA-binding</keyword>
<dbReference type="Gene3D" id="1.10.357.10">
    <property type="entry name" value="Tetracycline Repressor, domain 2"/>
    <property type="match status" value="1"/>
</dbReference>
<dbReference type="InterPro" id="IPR009057">
    <property type="entry name" value="Homeodomain-like_sf"/>
</dbReference>
<dbReference type="PANTHER" id="PTHR30055">
    <property type="entry name" value="HTH-TYPE TRANSCRIPTIONAL REGULATOR RUTR"/>
    <property type="match status" value="1"/>
</dbReference>
<organism evidence="4 5">
    <name type="scientific">Paenalcaligenes hermetiae</name>
    <dbReference type="NCBI Taxonomy" id="1157987"/>
    <lineage>
        <taxon>Bacteria</taxon>
        <taxon>Pseudomonadati</taxon>
        <taxon>Pseudomonadota</taxon>
        <taxon>Betaproteobacteria</taxon>
        <taxon>Burkholderiales</taxon>
        <taxon>Alcaligenaceae</taxon>
        <taxon>Paenalcaligenes</taxon>
    </lineage>
</organism>
<protein>
    <recommendedName>
        <fullName evidence="3">HTH tetR-type domain-containing protein</fullName>
    </recommendedName>
</protein>
<evidence type="ECO:0000259" key="3">
    <source>
        <dbReference type="PROSITE" id="PS50977"/>
    </source>
</evidence>
<dbReference type="Proteomes" id="UP001500227">
    <property type="component" value="Unassembled WGS sequence"/>
</dbReference>
<gene>
    <name evidence="4" type="ORF">GCM10023337_16460</name>
</gene>
<dbReference type="PANTHER" id="PTHR30055:SF239">
    <property type="entry name" value="TRANSCRIPTIONAL REGULATORY PROTEIN"/>
    <property type="match status" value="1"/>
</dbReference>
<dbReference type="InterPro" id="IPR001647">
    <property type="entry name" value="HTH_TetR"/>
</dbReference>
<keyword evidence="5" id="KW-1185">Reference proteome</keyword>
<comment type="caution">
    <text evidence="4">The sequence shown here is derived from an EMBL/GenBank/DDBJ whole genome shotgun (WGS) entry which is preliminary data.</text>
</comment>
<evidence type="ECO:0000256" key="2">
    <source>
        <dbReference type="PROSITE-ProRule" id="PRU00335"/>
    </source>
</evidence>
<dbReference type="PROSITE" id="PS50977">
    <property type="entry name" value="HTH_TETR_2"/>
    <property type="match status" value="1"/>
</dbReference>
<dbReference type="EMBL" id="BAABKD010000009">
    <property type="protein sequence ID" value="GAA5091094.1"/>
    <property type="molecule type" value="Genomic_DNA"/>
</dbReference>
<proteinExistence type="predicted"/>
<evidence type="ECO:0000313" key="5">
    <source>
        <dbReference type="Proteomes" id="UP001500227"/>
    </source>
</evidence>
<evidence type="ECO:0000256" key="1">
    <source>
        <dbReference type="ARBA" id="ARBA00023125"/>
    </source>
</evidence>
<dbReference type="Pfam" id="PF00440">
    <property type="entry name" value="TetR_N"/>
    <property type="match status" value="1"/>
</dbReference>
<evidence type="ECO:0000313" key="4">
    <source>
        <dbReference type="EMBL" id="GAA5091094.1"/>
    </source>
</evidence>
<sequence>MSTRPTLTREDWIQAAQRMLIKGGIDTVRIDNLAKELNITRGSFYYHFKSREDLLQSLLINWRARATENIIQQLGSSPYSPSERLQQLLSLPFRGNAAREAAAFEIGIRGWARRDPLARQAMDEVDSHRLRYIESVLKQMGYKDQQAHDTASLIYAYQLSISIVLPNLPTAERFEQHQRIIQQWLNVPTD</sequence>
<feature type="domain" description="HTH tetR-type" evidence="3">
    <location>
        <begin position="6"/>
        <end position="66"/>
    </location>
</feature>
<name>A0ABP9M5K5_9BURK</name>
<reference evidence="5" key="1">
    <citation type="journal article" date="2019" name="Int. J. Syst. Evol. Microbiol.">
        <title>The Global Catalogue of Microorganisms (GCM) 10K type strain sequencing project: providing services to taxonomists for standard genome sequencing and annotation.</title>
        <authorList>
            <consortium name="The Broad Institute Genomics Platform"/>
            <consortium name="The Broad Institute Genome Sequencing Center for Infectious Disease"/>
            <person name="Wu L."/>
            <person name="Ma J."/>
        </authorList>
    </citation>
    <scope>NUCLEOTIDE SEQUENCE [LARGE SCALE GENOMIC DNA]</scope>
    <source>
        <strain evidence="5">JCM 18423</strain>
    </source>
</reference>
<dbReference type="RefSeq" id="WP_260650948.1">
    <property type="nucleotide sequence ID" value="NZ_BAABKD010000009.1"/>
</dbReference>
<dbReference type="SUPFAM" id="SSF46689">
    <property type="entry name" value="Homeodomain-like"/>
    <property type="match status" value="1"/>
</dbReference>